<name>A0A0B0PXP6_GOSAR</name>
<accession>A0A0B0PXP6</accession>
<evidence type="ECO:0000313" key="1">
    <source>
        <dbReference type="EMBL" id="KHG29642.1"/>
    </source>
</evidence>
<evidence type="ECO:0000313" key="2">
    <source>
        <dbReference type="Proteomes" id="UP000032142"/>
    </source>
</evidence>
<dbReference type="Proteomes" id="UP000032142">
    <property type="component" value="Unassembled WGS sequence"/>
</dbReference>
<reference evidence="2" key="1">
    <citation type="submission" date="2014-09" db="EMBL/GenBank/DDBJ databases">
        <authorList>
            <person name="Mudge J."/>
            <person name="Ramaraj T."/>
            <person name="Lindquist I.E."/>
            <person name="Bharti A.K."/>
            <person name="Sundararajan A."/>
            <person name="Cameron C.T."/>
            <person name="Woodward J.E."/>
            <person name="May G.D."/>
            <person name="Brubaker C."/>
            <person name="Broadhvest J."/>
            <person name="Wilkins T.A."/>
        </authorList>
    </citation>
    <scope>NUCLEOTIDE SEQUENCE</scope>
    <source>
        <strain evidence="2">cv. AKA8401</strain>
    </source>
</reference>
<keyword evidence="2" id="KW-1185">Reference proteome</keyword>
<gene>
    <name evidence="1" type="ORF">F383_11681</name>
</gene>
<protein>
    <submittedName>
        <fullName evidence="1">Uncharacterized protein</fullName>
    </submittedName>
</protein>
<proteinExistence type="predicted"/>
<organism evidence="1 2">
    <name type="scientific">Gossypium arboreum</name>
    <name type="common">Tree cotton</name>
    <name type="synonym">Gossypium nanking</name>
    <dbReference type="NCBI Taxonomy" id="29729"/>
    <lineage>
        <taxon>Eukaryota</taxon>
        <taxon>Viridiplantae</taxon>
        <taxon>Streptophyta</taxon>
        <taxon>Embryophyta</taxon>
        <taxon>Tracheophyta</taxon>
        <taxon>Spermatophyta</taxon>
        <taxon>Magnoliopsida</taxon>
        <taxon>eudicotyledons</taxon>
        <taxon>Gunneridae</taxon>
        <taxon>Pentapetalae</taxon>
        <taxon>rosids</taxon>
        <taxon>malvids</taxon>
        <taxon>Malvales</taxon>
        <taxon>Malvaceae</taxon>
        <taxon>Malvoideae</taxon>
        <taxon>Gossypium</taxon>
    </lineage>
</organism>
<dbReference type="EMBL" id="KN450976">
    <property type="protein sequence ID" value="KHG29642.1"/>
    <property type="molecule type" value="Genomic_DNA"/>
</dbReference>
<dbReference type="AlphaFoldDB" id="A0A0B0PXP6"/>
<sequence length="27" mass="3236">MQVRLKCISCLRMIGKYMYICGHIIYV</sequence>